<dbReference type="InterPro" id="IPR049892">
    <property type="entry name" value="AA9"/>
</dbReference>
<name>A0A6A6JCX4_WESOR</name>
<dbReference type="PANTHER" id="PTHR33353:SF32">
    <property type="entry name" value="ENDO-BETA-1,4-GLUCANASE D"/>
    <property type="match status" value="1"/>
</dbReference>
<dbReference type="OrthoDB" id="5985073at2759"/>
<keyword evidence="5" id="KW-0624">Polysaccharide degradation</keyword>
<dbReference type="Proteomes" id="UP000800097">
    <property type="component" value="Unassembled WGS sequence"/>
</dbReference>
<dbReference type="RefSeq" id="XP_033650578.1">
    <property type="nucleotide sequence ID" value="XM_033793617.1"/>
</dbReference>
<feature type="signal peptide" evidence="7">
    <location>
        <begin position="1"/>
        <end position="18"/>
    </location>
</feature>
<feature type="chain" id="PRO_5025592172" description="AA9 family lytic polysaccharide monooxygenase" evidence="7">
    <location>
        <begin position="19"/>
        <end position="487"/>
    </location>
</feature>
<comment type="subcellular location">
    <subcellularLocation>
        <location evidence="2 5">Secreted</location>
    </subcellularLocation>
</comment>
<sequence length="487" mass="51470">MRTQSIFFALAAAPAALAHTAFTNLFVDGLDTGDGVAMRMRMDPETATFPIGGDKLGSNDLACNVGGDKGVSRVQSVRDGATLSFQFRSWPNDASRGSMDPGHKGPCAVYLKKVDSAINDPGHGDGWFKVFHAGYDGASGQWCSDKLIANNGYLSIVLPKGLQGGYYLARPELLALHNANTGDPQFYTSCAQIFLQSDGDLVPESTVSIPGYVQLSDENMTFDIYNRPNSEYKLPGPPVAKLTSAAGVNGAFVNRQTSQTEGQRPAGCICENGNWCGKEVPDYNSESSCWASAENCWKQADDCWNSAGPTGNAGCQLWQSKCEGLQAECRAGRFNGPPNKGRDLTPPKKTIDVGLVLGNEGGGVVAAPNTAAAPAPKPSGDVNQQQPASTPASTPAAAPTLDFNENVGGYESPTADAPKQTSVDKNPSYEQGPAPTEDAGPAPTQGPPCRPGHPCVTVTHTVVKTEVVYVTAYAQQRRAAGFHHRRR</sequence>
<evidence type="ECO:0000256" key="1">
    <source>
        <dbReference type="ARBA" id="ARBA00001973"/>
    </source>
</evidence>
<dbReference type="EC" id="1.14.99.56" evidence="5"/>
<evidence type="ECO:0000256" key="3">
    <source>
        <dbReference type="ARBA" id="ARBA00022525"/>
    </source>
</evidence>
<feature type="region of interest" description="Disordered" evidence="6">
    <location>
        <begin position="367"/>
        <end position="452"/>
    </location>
</feature>
<dbReference type="GO" id="GO:0030245">
    <property type="term" value="P:cellulose catabolic process"/>
    <property type="evidence" value="ECO:0007669"/>
    <property type="project" value="UniProtKB-UniRule"/>
</dbReference>
<dbReference type="Pfam" id="PF03443">
    <property type="entry name" value="AA9"/>
    <property type="match status" value="1"/>
</dbReference>
<keyword evidence="4 5" id="KW-1015">Disulfide bond</keyword>
<comment type="domain">
    <text evidence="5">Has a modular structure: an endo-beta-1,4-glucanase catalytic module at the N-terminus, a linker rich in serines and threonines, and a C-terminal carbohydrate-binding module (CBM).</text>
</comment>
<keyword evidence="10" id="KW-1185">Reference proteome</keyword>
<evidence type="ECO:0000256" key="2">
    <source>
        <dbReference type="ARBA" id="ARBA00004613"/>
    </source>
</evidence>
<dbReference type="EMBL" id="ML986514">
    <property type="protein sequence ID" value="KAF2273039.1"/>
    <property type="molecule type" value="Genomic_DNA"/>
</dbReference>
<feature type="compositionally biased region" description="Polar residues" evidence="6">
    <location>
        <begin position="419"/>
        <end position="429"/>
    </location>
</feature>
<dbReference type="GeneID" id="54546792"/>
<proteinExistence type="predicted"/>
<evidence type="ECO:0000256" key="7">
    <source>
        <dbReference type="SAM" id="SignalP"/>
    </source>
</evidence>
<dbReference type="InterPro" id="IPR005103">
    <property type="entry name" value="AA9_LPMO"/>
</dbReference>
<accession>A0A6A6JCX4</accession>
<comment type="catalytic activity">
    <reaction evidence="5">
        <text>[(1-&gt;4)-beta-D-glucosyl]n+m + reduced acceptor + O2 = 4-dehydro-beta-D-glucosyl-[(1-&gt;4)-beta-D-glucosyl]n-1 + [(1-&gt;4)-beta-D-glucosyl]m + acceptor + H2O.</text>
        <dbReference type="EC" id="1.14.99.56"/>
    </reaction>
</comment>
<organism evidence="9 10">
    <name type="scientific">Westerdykella ornata</name>
    <dbReference type="NCBI Taxonomy" id="318751"/>
    <lineage>
        <taxon>Eukaryota</taxon>
        <taxon>Fungi</taxon>
        <taxon>Dikarya</taxon>
        <taxon>Ascomycota</taxon>
        <taxon>Pezizomycotina</taxon>
        <taxon>Dothideomycetes</taxon>
        <taxon>Pleosporomycetidae</taxon>
        <taxon>Pleosporales</taxon>
        <taxon>Sporormiaceae</taxon>
        <taxon>Westerdykella</taxon>
    </lineage>
</organism>
<gene>
    <name evidence="9" type="ORF">EI97DRAFT_193132</name>
</gene>
<evidence type="ECO:0000313" key="10">
    <source>
        <dbReference type="Proteomes" id="UP000800097"/>
    </source>
</evidence>
<evidence type="ECO:0000313" key="9">
    <source>
        <dbReference type="EMBL" id="KAF2273039.1"/>
    </source>
</evidence>
<keyword evidence="7" id="KW-0732">Signal</keyword>
<evidence type="ECO:0000256" key="5">
    <source>
        <dbReference type="RuleBase" id="RU368122"/>
    </source>
</evidence>
<keyword evidence="5" id="KW-0136">Cellulose degradation</keyword>
<keyword evidence="3 5" id="KW-0964">Secreted</keyword>
<feature type="domain" description="Auxiliary Activity family 9 catalytic" evidence="8">
    <location>
        <begin position="19"/>
        <end position="232"/>
    </location>
</feature>
<keyword evidence="5" id="KW-0119">Carbohydrate metabolism</keyword>
<protein>
    <recommendedName>
        <fullName evidence="5">AA9 family lytic polysaccharide monooxygenase</fullName>
        <ecNumber evidence="5">1.14.99.56</ecNumber>
    </recommendedName>
    <alternativeName>
        <fullName evidence="5">Endo-beta-1,4-glucanase</fullName>
    </alternativeName>
    <alternativeName>
        <fullName evidence="5">Glycosyl hydrolase 61 family protein</fullName>
    </alternativeName>
</protein>
<evidence type="ECO:0000256" key="6">
    <source>
        <dbReference type="SAM" id="MobiDB-lite"/>
    </source>
</evidence>
<dbReference type="CDD" id="cd21175">
    <property type="entry name" value="LPMO_AA9"/>
    <property type="match status" value="1"/>
</dbReference>
<comment type="function">
    <text evidence="5">Lytic polysaccharide monooxygenase (LMPO) that depolymerizes crystalline and amorphous polysaccharides via the oxidation of scissile alpha- or beta-(1-4)-glycosidic bonds, yielding C1 and/or C4 oxidation products. Catalysis by LPMOs requires the reduction of the active-site copper from Cu(II) to Cu(I) by a reducing agent and H(2)O(2) or O(2) as a cosubstrate.</text>
</comment>
<reference evidence="9" key="1">
    <citation type="journal article" date="2020" name="Stud. Mycol.">
        <title>101 Dothideomycetes genomes: a test case for predicting lifestyles and emergence of pathogens.</title>
        <authorList>
            <person name="Haridas S."/>
            <person name="Albert R."/>
            <person name="Binder M."/>
            <person name="Bloem J."/>
            <person name="Labutti K."/>
            <person name="Salamov A."/>
            <person name="Andreopoulos B."/>
            <person name="Baker S."/>
            <person name="Barry K."/>
            <person name="Bills G."/>
            <person name="Bluhm B."/>
            <person name="Cannon C."/>
            <person name="Castanera R."/>
            <person name="Culley D."/>
            <person name="Daum C."/>
            <person name="Ezra D."/>
            <person name="Gonzalez J."/>
            <person name="Henrissat B."/>
            <person name="Kuo A."/>
            <person name="Liang C."/>
            <person name="Lipzen A."/>
            <person name="Lutzoni F."/>
            <person name="Magnuson J."/>
            <person name="Mondo S."/>
            <person name="Nolan M."/>
            <person name="Ohm R."/>
            <person name="Pangilinan J."/>
            <person name="Park H.-J."/>
            <person name="Ramirez L."/>
            <person name="Alfaro M."/>
            <person name="Sun H."/>
            <person name="Tritt A."/>
            <person name="Yoshinaga Y."/>
            <person name="Zwiers L.-H."/>
            <person name="Turgeon B."/>
            <person name="Goodwin S."/>
            <person name="Spatafora J."/>
            <person name="Crous P."/>
            <person name="Grigoriev I."/>
        </authorList>
    </citation>
    <scope>NUCLEOTIDE SEQUENCE</scope>
    <source>
        <strain evidence="9">CBS 379.55</strain>
    </source>
</reference>
<dbReference type="GO" id="GO:0030248">
    <property type="term" value="F:cellulose binding"/>
    <property type="evidence" value="ECO:0007669"/>
    <property type="project" value="UniProtKB-UniRule"/>
</dbReference>
<evidence type="ECO:0000256" key="4">
    <source>
        <dbReference type="ARBA" id="ARBA00023157"/>
    </source>
</evidence>
<dbReference type="AlphaFoldDB" id="A0A6A6JCX4"/>
<dbReference type="PANTHER" id="PTHR33353">
    <property type="entry name" value="PUTATIVE (AFU_ORTHOLOGUE AFUA_1G12560)-RELATED"/>
    <property type="match status" value="1"/>
</dbReference>
<evidence type="ECO:0000259" key="8">
    <source>
        <dbReference type="Pfam" id="PF03443"/>
    </source>
</evidence>
<comment type="cofactor">
    <cofactor evidence="1">
        <name>Cu(2+)</name>
        <dbReference type="ChEBI" id="CHEBI:29036"/>
    </cofactor>
</comment>
<dbReference type="GO" id="GO:0008810">
    <property type="term" value="F:cellulase activity"/>
    <property type="evidence" value="ECO:0007669"/>
    <property type="project" value="UniProtKB-UniRule"/>
</dbReference>
<feature type="compositionally biased region" description="Low complexity" evidence="6">
    <location>
        <begin position="384"/>
        <end position="400"/>
    </location>
</feature>
<dbReference type="Gene3D" id="2.70.50.70">
    <property type="match status" value="1"/>
</dbReference>
<dbReference type="GO" id="GO:0005576">
    <property type="term" value="C:extracellular region"/>
    <property type="evidence" value="ECO:0007669"/>
    <property type="project" value="UniProtKB-SubCell"/>
</dbReference>